<dbReference type="InterPro" id="IPR033738">
    <property type="entry name" value="AsnB_N"/>
</dbReference>
<feature type="domain" description="Glutamine amidotransferase type-2" evidence="9">
    <location>
        <begin position="2"/>
        <end position="217"/>
    </location>
</feature>
<keyword evidence="5" id="KW-0067">ATP-binding</keyword>
<name>A0ABS3W9D7_9BACL</name>
<dbReference type="PROSITE" id="PS51278">
    <property type="entry name" value="GATASE_TYPE_2"/>
    <property type="match status" value="1"/>
</dbReference>
<dbReference type="InterPro" id="IPR029055">
    <property type="entry name" value="Ntn_hydrolases_N"/>
</dbReference>
<evidence type="ECO:0000256" key="7">
    <source>
        <dbReference type="ARBA" id="ARBA00022962"/>
    </source>
</evidence>
<comment type="similarity">
    <text evidence="2">Belongs to the asparagine synthetase family.</text>
</comment>
<dbReference type="PANTHER" id="PTHR43284:SF1">
    <property type="entry name" value="ASPARAGINE SYNTHETASE"/>
    <property type="match status" value="1"/>
</dbReference>
<evidence type="ECO:0000256" key="3">
    <source>
        <dbReference type="ARBA" id="ARBA00012737"/>
    </source>
</evidence>
<evidence type="ECO:0000256" key="6">
    <source>
        <dbReference type="ARBA" id="ARBA00022888"/>
    </source>
</evidence>
<dbReference type="PANTHER" id="PTHR43284">
    <property type="entry name" value="ASPARAGINE SYNTHETASE (GLUTAMINE-HYDROLYZING)"/>
    <property type="match status" value="1"/>
</dbReference>
<evidence type="ECO:0000256" key="5">
    <source>
        <dbReference type="ARBA" id="ARBA00022840"/>
    </source>
</evidence>
<dbReference type="InterPro" id="IPR006426">
    <property type="entry name" value="Asn_synth_AEB"/>
</dbReference>
<protein>
    <recommendedName>
        <fullName evidence="3">asparagine synthase (glutamine-hydrolyzing)</fullName>
        <ecNumber evidence="3">6.3.5.4</ecNumber>
    </recommendedName>
</protein>
<dbReference type="Pfam" id="PF00733">
    <property type="entry name" value="Asn_synthase"/>
    <property type="match status" value="1"/>
</dbReference>
<evidence type="ECO:0000256" key="4">
    <source>
        <dbReference type="ARBA" id="ARBA00022741"/>
    </source>
</evidence>
<proteinExistence type="inferred from homology"/>
<dbReference type="PIRSF" id="PIRSF001589">
    <property type="entry name" value="Asn_synthetase_glu-h"/>
    <property type="match status" value="1"/>
</dbReference>
<dbReference type="InterPro" id="IPR051786">
    <property type="entry name" value="ASN_synthetase/amidase"/>
</dbReference>
<gene>
    <name evidence="10" type="ORF">I8J29_12065</name>
</gene>
<dbReference type="SUPFAM" id="SSF52402">
    <property type="entry name" value="Adenine nucleotide alpha hydrolases-like"/>
    <property type="match status" value="1"/>
</dbReference>
<keyword evidence="11" id="KW-1185">Reference proteome</keyword>
<comment type="catalytic activity">
    <reaction evidence="8">
        <text>L-aspartate + L-glutamine + ATP + H2O = L-asparagine + L-glutamate + AMP + diphosphate + H(+)</text>
        <dbReference type="Rhea" id="RHEA:12228"/>
        <dbReference type="ChEBI" id="CHEBI:15377"/>
        <dbReference type="ChEBI" id="CHEBI:15378"/>
        <dbReference type="ChEBI" id="CHEBI:29985"/>
        <dbReference type="ChEBI" id="CHEBI:29991"/>
        <dbReference type="ChEBI" id="CHEBI:30616"/>
        <dbReference type="ChEBI" id="CHEBI:33019"/>
        <dbReference type="ChEBI" id="CHEBI:58048"/>
        <dbReference type="ChEBI" id="CHEBI:58359"/>
        <dbReference type="ChEBI" id="CHEBI:456215"/>
        <dbReference type="EC" id="6.3.5.4"/>
    </reaction>
</comment>
<evidence type="ECO:0000313" key="11">
    <source>
        <dbReference type="Proteomes" id="UP000670947"/>
    </source>
</evidence>
<dbReference type="Gene3D" id="3.40.50.620">
    <property type="entry name" value="HUPs"/>
    <property type="match status" value="2"/>
</dbReference>
<keyword evidence="4" id="KW-0547">Nucleotide-binding</keyword>
<dbReference type="EC" id="6.3.5.4" evidence="3"/>
<dbReference type="Pfam" id="PF13537">
    <property type="entry name" value="GATase_7"/>
    <property type="match status" value="1"/>
</dbReference>
<dbReference type="CDD" id="cd00712">
    <property type="entry name" value="AsnB"/>
    <property type="match status" value="1"/>
</dbReference>
<comment type="pathway">
    <text evidence="1">Amino-acid biosynthesis; L-asparagine biosynthesis; L-asparagine from L-aspartate (L-Gln route): step 1/1.</text>
</comment>
<reference evidence="10 11" key="1">
    <citation type="submission" date="2021-03" db="EMBL/GenBank/DDBJ databases">
        <title>Paenibacillus artemisicola MWE-103 whole genome sequence.</title>
        <authorList>
            <person name="Ham Y.J."/>
        </authorList>
    </citation>
    <scope>NUCLEOTIDE SEQUENCE [LARGE SCALE GENOMIC DNA]</scope>
    <source>
        <strain evidence="10 11">MWE-103</strain>
    </source>
</reference>
<comment type="caution">
    <text evidence="10">The sequence shown here is derived from an EMBL/GenBank/DDBJ whole genome shotgun (WGS) entry which is preliminary data.</text>
</comment>
<dbReference type="Proteomes" id="UP000670947">
    <property type="component" value="Unassembled WGS sequence"/>
</dbReference>
<accession>A0ABS3W9D7</accession>
<dbReference type="InterPro" id="IPR001962">
    <property type="entry name" value="Asn_synthase"/>
</dbReference>
<evidence type="ECO:0000313" key="10">
    <source>
        <dbReference type="EMBL" id="MBO7744934.1"/>
    </source>
</evidence>
<evidence type="ECO:0000256" key="2">
    <source>
        <dbReference type="ARBA" id="ARBA00005752"/>
    </source>
</evidence>
<dbReference type="InterPro" id="IPR014729">
    <property type="entry name" value="Rossmann-like_a/b/a_fold"/>
</dbReference>
<dbReference type="EMBL" id="JAGGDJ010000006">
    <property type="protein sequence ID" value="MBO7744934.1"/>
    <property type="molecule type" value="Genomic_DNA"/>
</dbReference>
<organism evidence="10 11">
    <name type="scientific">Paenibacillus artemisiicola</name>
    <dbReference type="NCBI Taxonomy" id="1172618"/>
    <lineage>
        <taxon>Bacteria</taxon>
        <taxon>Bacillati</taxon>
        <taxon>Bacillota</taxon>
        <taxon>Bacilli</taxon>
        <taxon>Bacillales</taxon>
        <taxon>Paenibacillaceae</taxon>
        <taxon>Paenibacillus</taxon>
    </lineage>
</organism>
<dbReference type="InterPro" id="IPR017932">
    <property type="entry name" value="GATase_2_dom"/>
</dbReference>
<dbReference type="SUPFAM" id="SSF56235">
    <property type="entry name" value="N-terminal nucleophile aminohydrolases (Ntn hydrolases)"/>
    <property type="match status" value="1"/>
</dbReference>
<dbReference type="Gene3D" id="3.60.20.10">
    <property type="entry name" value="Glutamine Phosphoribosylpyrophosphate, subunit 1, domain 1"/>
    <property type="match status" value="1"/>
</dbReference>
<keyword evidence="6" id="KW-0061">Asparagine biosynthesis</keyword>
<evidence type="ECO:0000256" key="8">
    <source>
        <dbReference type="ARBA" id="ARBA00048741"/>
    </source>
</evidence>
<dbReference type="RefSeq" id="WP_208847856.1">
    <property type="nucleotide sequence ID" value="NZ_JAGGDJ010000006.1"/>
</dbReference>
<evidence type="ECO:0000259" key="9">
    <source>
        <dbReference type="PROSITE" id="PS51278"/>
    </source>
</evidence>
<evidence type="ECO:0000256" key="1">
    <source>
        <dbReference type="ARBA" id="ARBA00005187"/>
    </source>
</evidence>
<keyword evidence="7" id="KW-0315">Glutamine amidotransferase</keyword>
<keyword evidence="6" id="KW-0028">Amino-acid biosynthesis</keyword>
<sequence>MSAIAGIFNYDGGPVTEEDGGRLMEALRRYPADDDRVWRSGPVFLGCRVQWITPESVGESLPYYDNGGQVAVAADAILDNRDELFGLLGIEPGRRGRMGDAELIAAAYLKWGKEAPRRLIGDYAFVLWDERKRMLFGARDLLGSRTLYYRRDAGRFAFCTAVHPLLELPGARKDVNESWLAEFLAIPVILDAVDVRGTVYRSVGQLPPAHWLAVEDGRLTVEQYDALDAPREPLRLRTDGDYEEAFRDVFREAVSSKLRTFRKVGASLSGGLDSGAVVGFAAGPLREAGKTLQAYSYLPAPDFADWTPRRLAADESPYIRSTVGHVGNMAYSGLDFAGRDSYGEIDDLIGLLEGPYKFFENSFWIKGILERAQADGVGVLLTGARGNYSVSWGPAMDYYARLLRGLRWIRLYRELKQYGRRVNVGRSRLLPAIGEQAFPFAAGIANRRRAAAPEPRLIHPGLAARTGVYARLAGHDVGLEGADFDEFAARAYQFGGLAYSNHQGTSVTKFSLRYGVWERDPTADPRVIRFCLSVPDEQYVRHGMDRALIRRATASYLPDDVRLNQRVRGVQGADWLHRMRPAWPRFVDELRLLCRDSAAADYLNVAQVKASLERIGTEPRPEYAYDPDARLLMRALIAWRFLKSLA</sequence>